<dbReference type="AlphaFoldDB" id="A0A060CHP3"/>
<dbReference type="PANTHER" id="PTHR35803:SF2">
    <property type="entry name" value="RETAINING ALPHA-GALACTOSIDASE"/>
    <property type="match status" value="1"/>
</dbReference>
<accession>A0A060CHP3</accession>
<dbReference type="PANTHER" id="PTHR35803">
    <property type="entry name" value="GLUCAN 1,4-ALPHA-GLUCOSIDASE SUSB-RELATED"/>
    <property type="match status" value="1"/>
</dbReference>
<feature type="domain" description="Glycosyl-hydrolase 97 C-terminal oligomerisation" evidence="1">
    <location>
        <begin position="18"/>
        <end position="94"/>
    </location>
</feature>
<organism evidence="2">
    <name type="scientific">uncultured Alistipes sp</name>
    <dbReference type="NCBI Taxonomy" id="538949"/>
    <lineage>
        <taxon>Bacteria</taxon>
        <taxon>Pseudomonadati</taxon>
        <taxon>Bacteroidota</taxon>
        <taxon>Bacteroidia</taxon>
        <taxon>Bacteroidales</taxon>
        <taxon>Rikenellaceae</taxon>
        <taxon>Alistipes</taxon>
        <taxon>environmental samples</taxon>
    </lineage>
</organism>
<proteinExistence type="predicted"/>
<dbReference type="Pfam" id="PF14509">
    <property type="entry name" value="GH97_C"/>
    <property type="match status" value="1"/>
</dbReference>
<dbReference type="InterPro" id="IPR052720">
    <property type="entry name" value="Glycosyl_hydrolase_97"/>
</dbReference>
<dbReference type="Gene3D" id="2.60.40.1180">
    <property type="entry name" value="Golgi alpha-mannosidase II"/>
    <property type="match status" value="1"/>
</dbReference>
<evidence type="ECO:0000259" key="1">
    <source>
        <dbReference type="Pfam" id="PF14509"/>
    </source>
</evidence>
<dbReference type="InterPro" id="IPR013780">
    <property type="entry name" value="Glyco_hydro_b"/>
</dbReference>
<name>A0A060CHP3_9BACT</name>
<dbReference type="InterPro" id="IPR029483">
    <property type="entry name" value="GH97_C"/>
</dbReference>
<reference evidence="2" key="1">
    <citation type="journal article" date="2013" name="Environ. Microbiol.">
        <title>Seasonally variable intestinal metagenomes of the red palm weevil (Rhynchophorus ferrugineus).</title>
        <authorList>
            <person name="Jia S."/>
            <person name="Zhang X."/>
            <person name="Zhang G."/>
            <person name="Yin A."/>
            <person name="Zhang S."/>
            <person name="Li F."/>
            <person name="Wang L."/>
            <person name="Zhao D."/>
            <person name="Yun Q."/>
            <person name="Tala"/>
            <person name="Wang J."/>
            <person name="Sun G."/>
            <person name="Baabdullah M."/>
            <person name="Yu X."/>
            <person name="Hu S."/>
            <person name="Al-Mssallem I.S."/>
            <person name="Yu J."/>
        </authorList>
    </citation>
    <scope>NUCLEOTIDE SEQUENCE</scope>
</reference>
<feature type="non-terminal residue" evidence="2">
    <location>
        <position position="1"/>
    </location>
</feature>
<dbReference type="EMBL" id="KF127039">
    <property type="protein sequence ID" value="AIA94392.1"/>
    <property type="molecule type" value="Genomic_DNA"/>
</dbReference>
<protein>
    <submittedName>
        <fullName evidence="2">Glyco_hydro_97</fullName>
    </submittedName>
</protein>
<evidence type="ECO:0000313" key="2">
    <source>
        <dbReference type="EMBL" id="AIA94392.1"/>
    </source>
</evidence>
<sequence>GPEYCLERRNSTIPDYRRQKGEVWYVGGLTNWNERTINLDLSFLDKGKYEAELFRDGINADKAACDYVKETVVIPADGKLSVQMAPGGGFAMKVYPVKQE</sequence>